<evidence type="ECO:0000313" key="9">
    <source>
        <dbReference type="Proteomes" id="UP000450599"/>
    </source>
</evidence>
<sequence>MLKKILTIGSFAAIAAAFGFNNTGSTNEEVSVSDLMSANTEALADCLNGCVENGNGCYCNGWYPCYKEYSGG</sequence>
<dbReference type="Proteomes" id="UP000501982">
    <property type="component" value="Chromosome"/>
</dbReference>
<evidence type="ECO:0000313" key="2">
    <source>
        <dbReference type="EMBL" id="CUQ44449.1"/>
    </source>
</evidence>
<dbReference type="EMBL" id="NFJX01000004">
    <property type="protein sequence ID" value="OUP20567.1"/>
    <property type="molecule type" value="Genomic_DNA"/>
</dbReference>
<dbReference type="EMBL" id="CP051672">
    <property type="protein sequence ID" value="QJE30919.1"/>
    <property type="molecule type" value="Genomic_DNA"/>
</dbReference>
<dbReference type="EMBL" id="WKMX01000005">
    <property type="protein sequence ID" value="MRZ05675.1"/>
    <property type="molecule type" value="Genomic_DNA"/>
</dbReference>
<evidence type="ECO:0000313" key="5">
    <source>
        <dbReference type="EMBL" id="OUP20567.1"/>
    </source>
</evidence>
<reference evidence="9 10" key="4">
    <citation type="journal article" date="2019" name="Nat. Med.">
        <title>A library of human gut bacterial isolates paired with longitudinal multiomics data enables mechanistic microbiome research.</title>
        <authorList>
            <person name="Poyet M."/>
            <person name="Groussin M."/>
            <person name="Gibbons S.M."/>
            <person name="Avila-Pacheco J."/>
            <person name="Jiang X."/>
            <person name="Kearney S.M."/>
            <person name="Perrotta A.R."/>
            <person name="Berdy B."/>
            <person name="Zhao S."/>
            <person name="Lieberman T.D."/>
            <person name="Swanson P.K."/>
            <person name="Smith M."/>
            <person name="Roesemann S."/>
            <person name="Alexander J.E."/>
            <person name="Rich S.A."/>
            <person name="Livny J."/>
            <person name="Vlamakis H."/>
            <person name="Clish C."/>
            <person name="Bullock K."/>
            <person name="Deik A."/>
            <person name="Scott J."/>
            <person name="Pierce K.A."/>
            <person name="Xavier R.J."/>
            <person name="Alm E.J."/>
        </authorList>
    </citation>
    <scope>NUCLEOTIDE SEQUENCE [LARGE SCALE GENOMIC DNA]</scope>
    <source>
        <strain evidence="4 10">BIOML-A10</strain>
        <strain evidence="3 9">BIOML-A11</strain>
    </source>
</reference>
<protein>
    <recommendedName>
        <fullName evidence="12">NVEALA family protein</fullName>
    </recommendedName>
</protein>
<dbReference type="AlphaFoldDB" id="A0A174WN31"/>
<evidence type="ECO:0000313" key="10">
    <source>
        <dbReference type="Proteomes" id="UP000471216"/>
    </source>
</evidence>
<gene>
    <name evidence="5" type="ORF">B5F32_06510</name>
    <name evidence="2" type="ORF">ERS852560_02939</name>
    <name evidence="4" type="ORF">GKD54_05460</name>
    <name evidence="3" type="ORF">GKD58_03265</name>
    <name evidence="6" type="ORF">HHO38_22700</name>
</gene>
<reference evidence="8" key="2">
    <citation type="submission" date="2017-04" db="EMBL/GenBank/DDBJ databases">
        <title>Function of individual gut microbiota members based on whole genome sequencing of pure cultures obtained from chicken caecum.</title>
        <authorList>
            <person name="Medvecky M."/>
            <person name="Cejkova D."/>
            <person name="Polansky O."/>
            <person name="Karasova D."/>
            <person name="Kubasova T."/>
            <person name="Cizek A."/>
            <person name="Rychlik I."/>
        </authorList>
    </citation>
    <scope>NUCLEOTIDE SEQUENCE [LARGE SCALE GENOMIC DNA]</scope>
    <source>
        <strain evidence="8">An199</strain>
    </source>
</reference>
<keyword evidence="1" id="KW-0732">Signal</keyword>
<name>A0A174WN31_PARDI</name>
<evidence type="ECO:0000313" key="7">
    <source>
        <dbReference type="Proteomes" id="UP000095332"/>
    </source>
</evidence>
<feature type="chain" id="PRO_5014253108" description="NVEALA family protein" evidence="1">
    <location>
        <begin position="20"/>
        <end position="72"/>
    </location>
</feature>
<dbReference type="Proteomes" id="UP000195950">
    <property type="component" value="Unassembled WGS sequence"/>
</dbReference>
<evidence type="ECO:0008006" key="12">
    <source>
        <dbReference type="Google" id="ProtNLM"/>
    </source>
</evidence>
<organism evidence="2 7">
    <name type="scientific">Parabacteroides distasonis</name>
    <dbReference type="NCBI Taxonomy" id="823"/>
    <lineage>
        <taxon>Bacteria</taxon>
        <taxon>Pseudomonadati</taxon>
        <taxon>Bacteroidota</taxon>
        <taxon>Bacteroidia</taxon>
        <taxon>Bacteroidales</taxon>
        <taxon>Tannerellaceae</taxon>
        <taxon>Parabacteroides</taxon>
    </lineage>
</organism>
<accession>A0A174WN31</accession>
<evidence type="ECO:0000313" key="6">
    <source>
        <dbReference type="EMBL" id="QJE30919.1"/>
    </source>
</evidence>
<dbReference type="Proteomes" id="UP000471216">
    <property type="component" value="Unassembled WGS sequence"/>
</dbReference>
<reference evidence="2 7" key="1">
    <citation type="submission" date="2015-09" db="EMBL/GenBank/DDBJ databases">
        <authorList>
            <consortium name="Pathogen Informatics"/>
        </authorList>
    </citation>
    <scope>NUCLEOTIDE SEQUENCE [LARGE SCALE GENOMIC DNA]</scope>
    <source>
        <strain evidence="2 7">2789STDY5834948</strain>
    </source>
</reference>
<evidence type="ECO:0000256" key="1">
    <source>
        <dbReference type="SAM" id="SignalP"/>
    </source>
</evidence>
<evidence type="ECO:0000313" key="3">
    <source>
        <dbReference type="EMBL" id="MRY83299.1"/>
    </source>
</evidence>
<evidence type="ECO:0000313" key="8">
    <source>
        <dbReference type="Proteomes" id="UP000195950"/>
    </source>
</evidence>
<feature type="signal peptide" evidence="1">
    <location>
        <begin position="1"/>
        <end position="19"/>
    </location>
</feature>
<dbReference type="EMBL" id="WKMW01000003">
    <property type="protein sequence ID" value="MRY83299.1"/>
    <property type="molecule type" value="Genomic_DNA"/>
</dbReference>
<evidence type="ECO:0000313" key="11">
    <source>
        <dbReference type="Proteomes" id="UP000501982"/>
    </source>
</evidence>
<dbReference type="EMBL" id="CZBM01000013">
    <property type="protein sequence ID" value="CUQ44449.1"/>
    <property type="molecule type" value="Genomic_DNA"/>
</dbReference>
<reference evidence="6 11" key="5">
    <citation type="submission" date="2020-04" db="EMBL/GenBank/DDBJ databases">
        <title>Complete Genomes and Methylome analysis of CBBP consortium that reverse antibiotic-induced susceptibility to vancomycin-resistant Enterococcus faecium infection.</title>
        <authorList>
            <person name="Fomenkov A."/>
            <person name="Zhang Z."/>
            <person name="Pamer E."/>
            <person name="Roberts R.J."/>
        </authorList>
    </citation>
    <scope>NUCLEOTIDE SEQUENCE [LARGE SCALE GENOMIC DNA]</scope>
    <source>
        <strain evidence="11">CBBP</strain>
        <strain evidence="6">CBBP-1</strain>
    </source>
</reference>
<dbReference type="RefSeq" id="WP_034531971.1">
    <property type="nucleotide sequence ID" value="NZ_CAJSZN010000006.1"/>
</dbReference>
<evidence type="ECO:0000313" key="4">
    <source>
        <dbReference type="EMBL" id="MRZ05675.1"/>
    </source>
</evidence>
<dbReference type="Proteomes" id="UP000095332">
    <property type="component" value="Unassembled WGS sequence"/>
</dbReference>
<proteinExistence type="predicted"/>
<dbReference type="Proteomes" id="UP000450599">
    <property type="component" value="Unassembled WGS sequence"/>
</dbReference>
<reference evidence="5" key="3">
    <citation type="journal article" date="2018" name="BMC Genomics">
        <title>Whole genome sequencing and function prediction of 133 gut anaerobes isolated from chicken caecum in pure cultures.</title>
        <authorList>
            <person name="Medvecky M."/>
            <person name="Cejkova D."/>
            <person name="Polansky O."/>
            <person name="Karasova D."/>
            <person name="Kubasova T."/>
            <person name="Cizek A."/>
            <person name="Rychlik I."/>
        </authorList>
    </citation>
    <scope>NUCLEOTIDE SEQUENCE</scope>
    <source>
        <strain evidence="5">An199</strain>
    </source>
</reference>